<accession>A0AAW3WE56</accession>
<dbReference type="InterPro" id="IPR010156">
    <property type="entry name" value="CRISPR-assoc_prot_Cas6"/>
</dbReference>
<dbReference type="GO" id="GO:0051607">
    <property type="term" value="P:defense response to virus"/>
    <property type="evidence" value="ECO:0007669"/>
    <property type="project" value="UniProtKB-KW"/>
</dbReference>
<reference evidence="3" key="1">
    <citation type="submission" date="2020-04" db="EMBL/GenBank/DDBJ databases">
        <authorList>
            <person name="Brown S."/>
        </authorList>
    </citation>
    <scope>NUCLEOTIDE SEQUENCE</scope>
    <source>
        <strain evidence="3">DJ015</strain>
    </source>
</reference>
<sequence length="243" mass="28524">MRIVIELNTNKIPLNYNYLILSLIKNNLSKENEMLFKKMYEENEDYEFRTKPFTFSVKLEDFRIENEEVFLKKRVLLTISSCDYIIGSVIYNSFLKEKDYEYQNKYKLQIGKVSVVKEKNINSNEVVFKTLSPIIVKNKAGEFLKTEDLNYQKELNYIANNIVKSHRGNGLKQELKFEPVLMKKRVIKERISEFTEKTGKSIFYITGYEGIFKLTGDKDDLNIIYKVGLSFRKSAGYGCLDVV</sequence>
<dbReference type="Proteomes" id="UP001194098">
    <property type="component" value="Unassembled WGS sequence"/>
</dbReference>
<feature type="domain" description="CRISPR associated protein Cas6 C-terminal" evidence="2">
    <location>
        <begin position="117"/>
        <end position="242"/>
    </location>
</feature>
<dbReference type="Gene3D" id="3.30.70.1900">
    <property type="match status" value="1"/>
</dbReference>
<dbReference type="EMBL" id="JABAGV010000083">
    <property type="protein sequence ID" value="MBC2477265.1"/>
    <property type="molecule type" value="Genomic_DNA"/>
</dbReference>
<evidence type="ECO:0000259" key="2">
    <source>
        <dbReference type="Pfam" id="PF01881"/>
    </source>
</evidence>
<dbReference type="AlphaFoldDB" id="A0AAW3WE56"/>
<dbReference type="Gene3D" id="3.30.70.1890">
    <property type="match status" value="1"/>
</dbReference>
<dbReference type="InterPro" id="IPR045747">
    <property type="entry name" value="CRISPR-assoc_prot_Cas6_N_sf"/>
</dbReference>
<organism evidence="3 4">
    <name type="scientific">Clostridium beijerinckii</name>
    <name type="common">Clostridium MP</name>
    <dbReference type="NCBI Taxonomy" id="1520"/>
    <lineage>
        <taxon>Bacteria</taxon>
        <taxon>Bacillati</taxon>
        <taxon>Bacillota</taxon>
        <taxon>Clostridia</taxon>
        <taxon>Eubacteriales</taxon>
        <taxon>Clostridiaceae</taxon>
        <taxon>Clostridium</taxon>
    </lineage>
</organism>
<evidence type="ECO:0000313" key="3">
    <source>
        <dbReference type="EMBL" id="MBC2477265.1"/>
    </source>
</evidence>
<name>A0AAW3WE56_CLOBE</name>
<evidence type="ECO:0000256" key="1">
    <source>
        <dbReference type="ARBA" id="ARBA00023118"/>
    </source>
</evidence>
<gene>
    <name evidence="3" type="primary">cas6</name>
    <name evidence="3" type="ORF">HGI39_21680</name>
</gene>
<proteinExistence type="predicted"/>
<keyword evidence="1" id="KW-0051">Antiviral defense</keyword>
<protein>
    <submittedName>
        <fullName evidence="3">CRISPR-associated endoribonuclease Cas6</fullName>
    </submittedName>
</protein>
<dbReference type="RefSeq" id="WP_171780577.1">
    <property type="nucleotide sequence ID" value="NZ_JABAGV010000083.1"/>
</dbReference>
<dbReference type="GO" id="GO:0016788">
    <property type="term" value="F:hydrolase activity, acting on ester bonds"/>
    <property type="evidence" value="ECO:0007669"/>
    <property type="project" value="InterPro"/>
</dbReference>
<evidence type="ECO:0000313" key="4">
    <source>
        <dbReference type="Proteomes" id="UP001194098"/>
    </source>
</evidence>
<dbReference type="CDD" id="cd21140">
    <property type="entry name" value="Cas6_I-like"/>
    <property type="match status" value="1"/>
</dbReference>
<comment type="caution">
    <text evidence="3">The sequence shown here is derived from an EMBL/GenBank/DDBJ whole genome shotgun (WGS) entry which is preliminary data.</text>
</comment>
<dbReference type="Pfam" id="PF01881">
    <property type="entry name" value="Cas_Cas6_C"/>
    <property type="match status" value="1"/>
</dbReference>
<dbReference type="PANTHER" id="PTHR36984:SF3">
    <property type="entry name" value="CRISPR-ASSOCIATED ENDORIBONUCLEASE CAS6"/>
    <property type="match status" value="1"/>
</dbReference>
<dbReference type="PANTHER" id="PTHR36984">
    <property type="entry name" value="CRISPR-ASSOCIATED ENDORIBONUCLEASE CAS6 1"/>
    <property type="match status" value="1"/>
</dbReference>
<dbReference type="InterPro" id="IPR049435">
    <property type="entry name" value="Cas_Cas6_C"/>
</dbReference>
<reference evidence="3" key="2">
    <citation type="journal article" date="2022" name="Nat. Biotechnol.">
        <title>Carbon-negative production of acetone and isopropanol by gas fermentation at industrial pilot scale.</title>
        <authorList>
            <person name="Liew F.E."/>
            <person name="Nogle R."/>
            <person name="Abdalla T."/>
            <person name="Rasor B.J."/>
            <person name="Canter C."/>
            <person name="Jensen R.O."/>
            <person name="Wang L."/>
            <person name="Strutz J."/>
            <person name="Chirania P."/>
            <person name="De Tissera S."/>
            <person name="Mueller A.P."/>
            <person name="Ruan Z."/>
            <person name="Gao A."/>
            <person name="Tran L."/>
            <person name="Engle N.L."/>
            <person name="Bromley J.C."/>
            <person name="Daniell J."/>
            <person name="Conrado R."/>
            <person name="Tschaplinski T.J."/>
            <person name="Giannone R.J."/>
            <person name="Hettich R.L."/>
            <person name="Karim A.S."/>
            <person name="Simpson S.D."/>
            <person name="Brown S.D."/>
            <person name="Leang C."/>
            <person name="Jewett M.C."/>
            <person name="Kopke M."/>
        </authorList>
    </citation>
    <scope>NUCLEOTIDE SEQUENCE</scope>
    <source>
        <strain evidence="3">DJ015</strain>
    </source>
</reference>
<dbReference type="NCBIfam" id="TIGR01877">
    <property type="entry name" value="cas_cas6"/>
    <property type="match status" value="1"/>
</dbReference>